<evidence type="ECO:0000256" key="8">
    <source>
        <dbReference type="SAM" id="Phobius"/>
    </source>
</evidence>
<organism evidence="9 10">
    <name type="scientific">Allokutzneria oryzae</name>
    <dbReference type="NCBI Taxonomy" id="1378989"/>
    <lineage>
        <taxon>Bacteria</taxon>
        <taxon>Bacillati</taxon>
        <taxon>Actinomycetota</taxon>
        <taxon>Actinomycetes</taxon>
        <taxon>Pseudonocardiales</taxon>
        <taxon>Pseudonocardiaceae</taxon>
        <taxon>Allokutzneria</taxon>
    </lineage>
</organism>
<dbReference type="InterPro" id="IPR037294">
    <property type="entry name" value="ABC_BtuC-like"/>
</dbReference>
<evidence type="ECO:0000256" key="4">
    <source>
        <dbReference type="ARBA" id="ARBA00022475"/>
    </source>
</evidence>
<dbReference type="Gene3D" id="1.10.3470.10">
    <property type="entry name" value="ABC transporter involved in vitamin B12 uptake, BtuC"/>
    <property type="match status" value="1"/>
</dbReference>
<keyword evidence="3" id="KW-0813">Transport</keyword>
<reference evidence="9 10" key="1">
    <citation type="submission" date="2024-09" db="EMBL/GenBank/DDBJ databases">
        <authorList>
            <person name="Sun Q."/>
            <person name="Mori K."/>
        </authorList>
    </citation>
    <scope>NUCLEOTIDE SEQUENCE [LARGE SCALE GENOMIC DNA]</scope>
    <source>
        <strain evidence="9 10">TBRC 7907</strain>
    </source>
</reference>
<feature type="transmembrane region" description="Helical" evidence="8">
    <location>
        <begin position="308"/>
        <end position="327"/>
    </location>
</feature>
<evidence type="ECO:0000256" key="7">
    <source>
        <dbReference type="ARBA" id="ARBA00023136"/>
    </source>
</evidence>
<dbReference type="PANTHER" id="PTHR30472:SF24">
    <property type="entry name" value="FERRIC ENTEROBACTIN TRANSPORT SYSTEM PERMEASE PROTEIN FEPG"/>
    <property type="match status" value="1"/>
</dbReference>
<dbReference type="InterPro" id="IPR000522">
    <property type="entry name" value="ABC_transptr_permease_BtuC"/>
</dbReference>
<evidence type="ECO:0000313" key="9">
    <source>
        <dbReference type="EMBL" id="MFB9903718.1"/>
    </source>
</evidence>
<dbReference type="Proteomes" id="UP001589693">
    <property type="component" value="Unassembled WGS sequence"/>
</dbReference>
<dbReference type="CDD" id="cd06550">
    <property type="entry name" value="TM_ABC_iron-siderophores_like"/>
    <property type="match status" value="1"/>
</dbReference>
<protein>
    <submittedName>
        <fullName evidence="9">FecCD family ABC transporter permease</fullName>
    </submittedName>
</protein>
<dbReference type="SUPFAM" id="SSF81345">
    <property type="entry name" value="ABC transporter involved in vitamin B12 uptake, BtuC"/>
    <property type="match status" value="1"/>
</dbReference>
<gene>
    <name evidence="9" type="ORF">ACFFQA_07195</name>
</gene>
<feature type="transmembrane region" description="Helical" evidence="8">
    <location>
        <begin position="105"/>
        <end position="138"/>
    </location>
</feature>
<sequence>MRTRVHPRTVLVCLTLAVSAFVLLCLEITIGDFPLTVPEVAAGLLGAGDPAALLVINEIRLPRALVGLLIGVAFGIGGALFQSLARNPLASPDVIGVTEGANTFAVAALLTSAGAGLGLGLPAMAVLGGCVVSAIVVALSWKRGTTGYRIVLVGIGMAALCGSVTDYLLLKVGVFQAQQAVVWLIGSLSGRTWGHVHPLGLALLVLVPAALLLGRWLAGLELGEDAARGLGVPVQRARLAVMAVGVGLVSFATAAAGPVAFVALLAPQIALRLVRSSGPPLLTSGLVGAVVVLLSDLLARTVLPSGELPVGVITGVIGAPVLLWLLARMNRRGA</sequence>
<dbReference type="EMBL" id="JBHLZU010000006">
    <property type="protein sequence ID" value="MFB9903718.1"/>
    <property type="molecule type" value="Genomic_DNA"/>
</dbReference>
<evidence type="ECO:0000256" key="1">
    <source>
        <dbReference type="ARBA" id="ARBA00004651"/>
    </source>
</evidence>
<dbReference type="RefSeq" id="WP_377850874.1">
    <property type="nucleotide sequence ID" value="NZ_JBHLZU010000006.1"/>
</dbReference>
<feature type="transmembrane region" description="Helical" evidence="8">
    <location>
        <begin position="35"/>
        <end position="57"/>
    </location>
</feature>
<feature type="transmembrane region" description="Helical" evidence="8">
    <location>
        <begin position="64"/>
        <end position="85"/>
    </location>
</feature>
<evidence type="ECO:0000313" key="10">
    <source>
        <dbReference type="Proteomes" id="UP001589693"/>
    </source>
</evidence>
<feature type="transmembrane region" description="Helical" evidence="8">
    <location>
        <begin position="239"/>
        <end position="266"/>
    </location>
</feature>
<accession>A0ABV5ZU56</accession>
<keyword evidence="7 8" id="KW-0472">Membrane</keyword>
<evidence type="ECO:0000256" key="5">
    <source>
        <dbReference type="ARBA" id="ARBA00022692"/>
    </source>
</evidence>
<feature type="transmembrane region" description="Helical" evidence="8">
    <location>
        <begin position="201"/>
        <end position="219"/>
    </location>
</feature>
<evidence type="ECO:0000256" key="6">
    <source>
        <dbReference type="ARBA" id="ARBA00022989"/>
    </source>
</evidence>
<keyword evidence="5 8" id="KW-0812">Transmembrane</keyword>
<feature type="transmembrane region" description="Helical" evidence="8">
    <location>
        <begin position="150"/>
        <end position="170"/>
    </location>
</feature>
<keyword evidence="6 8" id="KW-1133">Transmembrane helix</keyword>
<comment type="caution">
    <text evidence="9">The sequence shown here is derived from an EMBL/GenBank/DDBJ whole genome shotgun (WGS) entry which is preliminary data.</text>
</comment>
<proteinExistence type="inferred from homology"/>
<dbReference type="Pfam" id="PF01032">
    <property type="entry name" value="FecCD"/>
    <property type="match status" value="1"/>
</dbReference>
<evidence type="ECO:0000256" key="3">
    <source>
        <dbReference type="ARBA" id="ARBA00022448"/>
    </source>
</evidence>
<name>A0ABV5ZU56_9PSEU</name>
<comment type="similarity">
    <text evidence="2">Belongs to the binding-protein-dependent transport system permease family. FecCD subfamily.</text>
</comment>
<dbReference type="PANTHER" id="PTHR30472">
    <property type="entry name" value="FERRIC ENTEROBACTIN TRANSPORT SYSTEM PERMEASE PROTEIN"/>
    <property type="match status" value="1"/>
</dbReference>
<keyword evidence="10" id="KW-1185">Reference proteome</keyword>
<evidence type="ECO:0000256" key="2">
    <source>
        <dbReference type="ARBA" id="ARBA00007935"/>
    </source>
</evidence>
<keyword evidence="4" id="KW-1003">Cell membrane</keyword>
<comment type="subcellular location">
    <subcellularLocation>
        <location evidence="1">Cell membrane</location>
        <topology evidence="1">Multi-pass membrane protein</topology>
    </subcellularLocation>
</comment>